<evidence type="ECO:0000256" key="10">
    <source>
        <dbReference type="ARBA" id="ARBA00023136"/>
    </source>
</evidence>
<dbReference type="SUPFAM" id="SSF56784">
    <property type="entry name" value="HAD-like"/>
    <property type="match status" value="1"/>
</dbReference>
<dbReference type="AlphaFoldDB" id="A0A6A4VXA3"/>
<dbReference type="InterPro" id="IPR036412">
    <property type="entry name" value="HAD-like_sf"/>
</dbReference>
<evidence type="ECO:0000313" key="13">
    <source>
        <dbReference type="EMBL" id="KAF0294031.1"/>
    </source>
</evidence>
<feature type="transmembrane region" description="Helical" evidence="11">
    <location>
        <begin position="441"/>
        <end position="461"/>
    </location>
</feature>
<dbReference type="Pfam" id="PF00689">
    <property type="entry name" value="Cation_ATPase_C"/>
    <property type="match status" value="1"/>
</dbReference>
<evidence type="ECO:0000256" key="5">
    <source>
        <dbReference type="ARBA" id="ARBA00022741"/>
    </source>
</evidence>
<dbReference type="NCBIfam" id="TIGR01494">
    <property type="entry name" value="ATPase_P-type"/>
    <property type="match status" value="1"/>
</dbReference>
<keyword evidence="2" id="KW-0597">Phosphoprotein</keyword>
<keyword evidence="14" id="KW-1185">Reference proteome</keyword>
<keyword evidence="4" id="KW-0479">Metal-binding</keyword>
<dbReference type="GO" id="GO:0046872">
    <property type="term" value="F:metal ion binding"/>
    <property type="evidence" value="ECO:0007669"/>
    <property type="project" value="UniProtKB-KW"/>
</dbReference>
<name>A0A6A4VXA3_AMPAM</name>
<dbReference type="EMBL" id="VIIS01001708">
    <property type="protein sequence ID" value="KAF0294031.1"/>
    <property type="molecule type" value="Genomic_DNA"/>
</dbReference>
<feature type="transmembrane region" description="Helical" evidence="11">
    <location>
        <begin position="411"/>
        <end position="429"/>
    </location>
</feature>
<dbReference type="GO" id="GO:0015203">
    <property type="term" value="F:polyamine transmembrane transporter activity"/>
    <property type="evidence" value="ECO:0007669"/>
    <property type="project" value="TreeGrafter"/>
</dbReference>
<keyword evidence="5" id="KW-0547">Nucleotide-binding</keyword>
<keyword evidence="7" id="KW-0460">Magnesium</keyword>
<evidence type="ECO:0000256" key="2">
    <source>
        <dbReference type="ARBA" id="ARBA00022553"/>
    </source>
</evidence>
<dbReference type="GO" id="GO:0016020">
    <property type="term" value="C:membrane"/>
    <property type="evidence" value="ECO:0007669"/>
    <property type="project" value="UniProtKB-SubCell"/>
</dbReference>
<evidence type="ECO:0000256" key="6">
    <source>
        <dbReference type="ARBA" id="ARBA00022840"/>
    </source>
</evidence>
<feature type="transmembrane region" description="Helical" evidence="11">
    <location>
        <begin position="473"/>
        <end position="500"/>
    </location>
</feature>
<dbReference type="Proteomes" id="UP000440578">
    <property type="component" value="Unassembled WGS sequence"/>
</dbReference>
<dbReference type="OrthoDB" id="48943at2759"/>
<feature type="transmembrane region" description="Helical" evidence="11">
    <location>
        <begin position="597"/>
        <end position="620"/>
    </location>
</feature>
<dbReference type="SUPFAM" id="SSF81665">
    <property type="entry name" value="Calcium ATPase, transmembrane domain M"/>
    <property type="match status" value="1"/>
</dbReference>
<dbReference type="GO" id="GO:0016887">
    <property type="term" value="F:ATP hydrolysis activity"/>
    <property type="evidence" value="ECO:0007669"/>
    <property type="project" value="InterPro"/>
</dbReference>
<dbReference type="InterPro" id="IPR001757">
    <property type="entry name" value="P_typ_ATPase"/>
</dbReference>
<keyword evidence="9 11" id="KW-1133">Transmembrane helix</keyword>
<keyword evidence="6" id="KW-0067">ATP-binding</keyword>
<accession>A0A6A4VXA3</accession>
<evidence type="ECO:0000256" key="1">
    <source>
        <dbReference type="ARBA" id="ARBA00004141"/>
    </source>
</evidence>
<feature type="domain" description="Cation-transporting P-type ATPase C-terminal" evidence="12">
    <location>
        <begin position="437"/>
        <end position="595"/>
    </location>
</feature>
<dbReference type="GO" id="GO:0140358">
    <property type="term" value="F:P-type transmembrane transporter activity"/>
    <property type="evidence" value="ECO:0007669"/>
    <property type="project" value="InterPro"/>
</dbReference>
<dbReference type="PANTHER" id="PTHR45630:SF8">
    <property type="entry name" value="CATION-TRANSPORTING ATPASE"/>
    <property type="match status" value="1"/>
</dbReference>
<dbReference type="Gene3D" id="3.40.1110.10">
    <property type="entry name" value="Calcium-transporting ATPase, cytoplasmic domain N"/>
    <property type="match status" value="1"/>
</dbReference>
<reference evidence="13 14" key="1">
    <citation type="submission" date="2019-07" db="EMBL/GenBank/DDBJ databases">
        <title>Draft genome assembly of a fouling barnacle, Amphibalanus amphitrite (Darwin, 1854): The first reference genome for Thecostraca.</title>
        <authorList>
            <person name="Kim W."/>
        </authorList>
    </citation>
    <scope>NUCLEOTIDE SEQUENCE [LARGE SCALE GENOMIC DNA]</scope>
    <source>
        <strain evidence="13">SNU_AA5</strain>
        <tissue evidence="13">Soma without cirri and trophi</tissue>
    </source>
</reference>
<keyword evidence="3 11" id="KW-0812">Transmembrane</keyword>
<dbReference type="GO" id="GO:0019829">
    <property type="term" value="F:ATPase-coupled monoatomic cation transmembrane transporter activity"/>
    <property type="evidence" value="ECO:0007669"/>
    <property type="project" value="TreeGrafter"/>
</dbReference>
<dbReference type="InterPro" id="IPR023298">
    <property type="entry name" value="ATPase_P-typ_TM_dom_sf"/>
</dbReference>
<comment type="caution">
    <text evidence="13">The sequence shown here is derived from an EMBL/GenBank/DDBJ whole genome shotgun (WGS) entry which is preliminary data.</text>
</comment>
<evidence type="ECO:0000256" key="4">
    <source>
        <dbReference type="ARBA" id="ARBA00022723"/>
    </source>
</evidence>
<dbReference type="InterPro" id="IPR023214">
    <property type="entry name" value="HAD_sf"/>
</dbReference>
<organism evidence="13 14">
    <name type="scientific">Amphibalanus amphitrite</name>
    <name type="common">Striped barnacle</name>
    <name type="synonym">Balanus amphitrite</name>
    <dbReference type="NCBI Taxonomy" id="1232801"/>
    <lineage>
        <taxon>Eukaryota</taxon>
        <taxon>Metazoa</taxon>
        <taxon>Ecdysozoa</taxon>
        <taxon>Arthropoda</taxon>
        <taxon>Crustacea</taxon>
        <taxon>Multicrustacea</taxon>
        <taxon>Cirripedia</taxon>
        <taxon>Thoracica</taxon>
        <taxon>Thoracicalcarea</taxon>
        <taxon>Balanomorpha</taxon>
        <taxon>Balanoidea</taxon>
        <taxon>Balanidae</taxon>
        <taxon>Amphibalaninae</taxon>
        <taxon>Amphibalanus</taxon>
    </lineage>
</organism>
<evidence type="ECO:0000313" key="14">
    <source>
        <dbReference type="Proteomes" id="UP000440578"/>
    </source>
</evidence>
<protein>
    <submittedName>
        <fullName evidence="13">Putative cation-transporting ATPase 13A3</fullName>
    </submittedName>
</protein>
<comment type="subcellular location">
    <subcellularLocation>
        <location evidence="1">Membrane</location>
        <topology evidence="1">Multi-pass membrane protein</topology>
    </subcellularLocation>
</comment>
<dbReference type="Gene3D" id="3.40.50.1000">
    <property type="entry name" value="HAD superfamily/HAD-like"/>
    <property type="match status" value="1"/>
</dbReference>
<dbReference type="SUPFAM" id="SSF81660">
    <property type="entry name" value="Metal cation-transporting ATPase, ATP-binding domain N"/>
    <property type="match status" value="1"/>
</dbReference>
<sequence length="669" mass="73651">MPSASLTWLWVMPPATMPTAPLRDDLLCSFAILDTRGRIHVDFELEEPVETDATKFDLLAPTVVRPRRALAAGAPQPAPDELLPDQMTPEVGIVRQFPFSSSSQRMSVICRTLGRRHMDLYCKGAPEKVEGLCRPESGESESLPAESVPADFHTVLHQYTVKGYRVLALAYRRLDAKLHWHQAQRLKRDQVECDMEMTGLLVMQNSLKPQTTPVIETLQRASVRSVMVTGDNLLTAVSVARECGMIPPEAAAVVVTAHPPTGERPAYLEYTTAAADVAPVHSADDEVFVPLWTGAGSYRLAVTGRSWRVLQQHFPHLMARIVVQGTVFARMAPEQKAQLVETLQDQGYTVGMCGDGANDCEALKAAHVGISLSEAEASVAAPFTSKVADITCVPTVMREGRCALTTSFGTFQYMALYSLVQFVSVLLLYKHYSNLGDLQFLYIDLVITTSVAVLMGYTAPAPRLHRRRPAGSLLGAGTLCSILTQMGLAAGAQLAAMYLLERQPWFQPVPPTGASRDVTVVCWENTVVFFVSSYQYLILATAFSKGPPFRRPFYTNRLFLGALLLLSALQTTLVLWPEPHLVSWFGLAPPRPEDRTLRYSLLAVTAGHCVLALSLEKFVFGAEWFKRVTRPCGCKKGPKNRYKLVLREVEADPTWPPLGQKVPAEDAPS</sequence>
<proteinExistence type="predicted"/>
<evidence type="ECO:0000256" key="11">
    <source>
        <dbReference type="SAM" id="Phobius"/>
    </source>
</evidence>
<dbReference type="InterPro" id="IPR006068">
    <property type="entry name" value="ATPase_P-typ_cation-transptr_C"/>
</dbReference>
<dbReference type="InterPro" id="IPR006544">
    <property type="entry name" value="P-type_TPase_V"/>
</dbReference>
<keyword evidence="8" id="KW-1278">Translocase</keyword>
<dbReference type="GO" id="GO:0005524">
    <property type="term" value="F:ATP binding"/>
    <property type="evidence" value="ECO:0007669"/>
    <property type="project" value="UniProtKB-KW"/>
</dbReference>
<dbReference type="PROSITE" id="PS01229">
    <property type="entry name" value="COF_2"/>
    <property type="match status" value="1"/>
</dbReference>
<evidence type="ECO:0000256" key="9">
    <source>
        <dbReference type="ARBA" id="ARBA00022989"/>
    </source>
</evidence>
<dbReference type="Pfam" id="PF13246">
    <property type="entry name" value="Cation_ATPase"/>
    <property type="match status" value="1"/>
</dbReference>
<keyword evidence="10 11" id="KW-0472">Membrane</keyword>
<evidence type="ECO:0000256" key="8">
    <source>
        <dbReference type="ARBA" id="ARBA00022967"/>
    </source>
</evidence>
<evidence type="ECO:0000256" key="3">
    <source>
        <dbReference type="ARBA" id="ARBA00022692"/>
    </source>
</evidence>
<gene>
    <name evidence="13" type="primary">ATP13A3_0</name>
    <name evidence="13" type="ORF">FJT64_008244</name>
</gene>
<dbReference type="InterPro" id="IPR023299">
    <property type="entry name" value="ATPase_P-typ_cyto_dom_N"/>
</dbReference>
<dbReference type="GO" id="GO:0006874">
    <property type="term" value="P:intracellular calcium ion homeostasis"/>
    <property type="evidence" value="ECO:0007669"/>
    <property type="project" value="TreeGrafter"/>
</dbReference>
<feature type="transmembrane region" description="Helical" evidence="11">
    <location>
        <begin position="558"/>
        <end position="577"/>
    </location>
</feature>
<dbReference type="FunFam" id="3.40.50.1000:FF:000045">
    <property type="entry name" value="Cation-transporting ATPase"/>
    <property type="match status" value="1"/>
</dbReference>
<dbReference type="PANTHER" id="PTHR45630">
    <property type="entry name" value="CATION-TRANSPORTING ATPASE-RELATED"/>
    <property type="match status" value="1"/>
</dbReference>
<evidence type="ECO:0000256" key="7">
    <source>
        <dbReference type="ARBA" id="ARBA00022842"/>
    </source>
</evidence>
<evidence type="ECO:0000259" key="12">
    <source>
        <dbReference type="Pfam" id="PF00689"/>
    </source>
</evidence>